<keyword evidence="10" id="KW-1185">Reference proteome</keyword>
<dbReference type="GO" id="GO:0035666">
    <property type="term" value="P:TRIF-dependent toll-like receptor signaling pathway"/>
    <property type="evidence" value="ECO:0007669"/>
    <property type="project" value="InterPro"/>
</dbReference>
<dbReference type="GO" id="GO:0043123">
    <property type="term" value="P:positive regulation of canonical NF-kappaB signal transduction"/>
    <property type="evidence" value="ECO:0007669"/>
    <property type="project" value="TreeGrafter"/>
</dbReference>
<evidence type="ECO:0000256" key="3">
    <source>
        <dbReference type="ARBA" id="ARBA00022553"/>
    </source>
</evidence>
<dbReference type="Pfam" id="PF17798">
    <property type="entry name" value="TRIF-NTD"/>
    <property type="match status" value="1"/>
</dbReference>
<proteinExistence type="predicted"/>
<dbReference type="SUPFAM" id="SSF52200">
    <property type="entry name" value="Toll/Interleukin receptor TIR domain"/>
    <property type="match status" value="1"/>
</dbReference>
<feature type="compositionally biased region" description="Basic and acidic residues" evidence="7">
    <location>
        <begin position="236"/>
        <end position="254"/>
    </location>
</feature>
<keyword evidence="2" id="KW-0963">Cytoplasm</keyword>
<feature type="compositionally biased region" description="Basic and acidic residues" evidence="7">
    <location>
        <begin position="339"/>
        <end position="353"/>
    </location>
</feature>
<organism evidence="9 10">
    <name type="scientific">Apaloderma vittatum</name>
    <name type="common">Bar-tailed trogon</name>
    <dbReference type="NCBI Taxonomy" id="57397"/>
    <lineage>
        <taxon>Eukaryota</taxon>
        <taxon>Metazoa</taxon>
        <taxon>Chordata</taxon>
        <taxon>Craniata</taxon>
        <taxon>Vertebrata</taxon>
        <taxon>Euteleostomi</taxon>
        <taxon>Archelosauria</taxon>
        <taxon>Archosauria</taxon>
        <taxon>Dinosauria</taxon>
        <taxon>Saurischia</taxon>
        <taxon>Theropoda</taxon>
        <taxon>Coelurosauria</taxon>
        <taxon>Aves</taxon>
        <taxon>Neognathae</taxon>
        <taxon>Neoaves</taxon>
        <taxon>Telluraves</taxon>
        <taxon>Coraciimorphae</taxon>
        <taxon>Trogoniformes</taxon>
        <taxon>Trogonidae</taxon>
        <taxon>Apaloderma</taxon>
    </lineage>
</organism>
<keyword evidence="5" id="KW-0391">Immunity</keyword>
<reference evidence="9 10" key="1">
    <citation type="submission" date="2014-04" db="EMBL/GenBank/DDBJ databases">
        <title>Genome evolution of avian class.</title>
        <authorList>
            <person name="Zhang G."/>
            <person name="Li C."/>
        </authorList>
    </citation>
    <scope>NUCLEOTIDE SEQUENCE [LARGE SCALE GENOMIC DNA]</scope>
    <source>
        <strain evidence="9">BGI_N311</strain>
    </source>
</reference>
<accession>A0A091NP63</accession>
<feature type="compositionally biased region" description="Pro residues" evidence="7">
    <location>
        <begin position="424"/>
        <end position="433"/>
    </location>
</feature>
<dbReference type="GO" id="GO:0006954">
    <property type="term" value="P:inflammatory response"/>
    <property type="evidence" value="ECO:0007669"/>
    <property type="project" value="UniProtKB-KW"/>
</dbReference>
<dbReference type="PROSITE" id="PS50104">
    <property type="entry name" value="TIR"/>
    <property type="match status" value="1"/>
</dbReference>
<comment type="subcellular location">
    <subcellularLocation>
        <location evidence="1">Cytoplasm</location>
    </subcellularLocation>
</comment>
<evidence type="ECO:0000256" key="1">
    <source>
        <dbReference type="ARBA" id="ARBA00004496"/>
    </source>
</evidence>
<evidence type="ECO:0000313" key="9">
    <source>
        <dbReference type="EMBL" id="KFP90689.1"/>
    </source>
</evidence>
<dbReference type="EMBL" id="KL388271">
    <property type="protein sequence ID" value="KFP90689.1"/>
    <property type="molecule type" value="Genomic_DNA"/>
</dbReference>
<dbReference type="GO" id="GO:0035591">
    <property type="term" value="F:signaling adaptor activity"/>
    <property type="evidence" value="ECO:0007669"/>
    <property type="project" value="TreeGrafter"/>
</dbReference>
<keyword evidence="3" id="KW-0597">Phosphoprotein</keyword>
<dbReference type="PANTHER" id="PTHR47230">
    <property type="entry name" value="TIR DOMAIN-CONTAINING ADAPTER MOLECULE 1"/>
    <property type="match status" value="1"/>
</dbReference>
<evidence type="ECO:0000256" key="6">
    <source>
        <dbReference type="ARBA" id="ARBA00023198"/>
    </source>
</evidence>
<dbReference type="Gene3D" id="3.40.50.10140">
    <property type="entry name" value="Toll/interleukin-1 receptor homology (TIR) domain"/>
    <property type="match status" value="1"/>
</dbReference>
<name>A0A091NP63_APAVI</name>
<dbReference type="GO" id="GO:0032481">
    <property type="term" value="P:positive regulation of type I interferon production"/>
    <property type="evidence" value="ECO:0007669"/>
    <property type="project" value="TreeGrafter"/>
</dbReference>
<feature type="region of interest" description="Disordered" evidence="7">
    <location>
        <begin position="130"/>
        <end position="170"/>
    </location>
</feature>
<dbReference type="Proteomes" id="UP000054244">
    <property type="component" value="Unassembled WGS sequence"/>
</dbReference>
<sequence>MAERTELQPSFEDVFRILSQTPRDKLLNLKHKLKRSIPGPSSKLLQAMVLITLRQEEDARICLDALRDNQAAQYIHQTKLGAAAGAQGDGEDLQPPQLDGASMGLLARIYSVLLEEELCSREALDKAGRAATNARSAREETQGHTGNSIPAGEQERRGSAVTMGPGDEFQTLRSDASVGFLKAASPNYVVRSSPVQIGGNSDPSHPWTSCSLGSPSLSSRFEISASPTVVFHTHPPSHDKRVPERVPQRSRSHEAGTSGTGQPDRDRQSHGLQEMSWASRYSSHPGQDVGAQATRPEVLQVSSRRPARSVAETRPATAAGNQPVESCDVPSTVTAEAQAPKEHRDTKRDDKQFSTHLPDSRATVDTGPARRPVENSYVPAGIPSNAAPASLITCSLPPPTYSFASTLPTPLWGAPANFSYPPPFPSSPSPAWSPPLRTAEPAPPSEIDDGERKFFTFVILHASKDEAVASRVKNLLEGMDVPNGATLCEDFSIAGCSHLTCFQEAMENSAFIILLLTKNFLCDLCKFQTNTALMESIQNPSKHDSVIPFIPKENRLDRSQIPNTLGALIPLDENSPGFSSTVKKTFASSRISQRKAMWDQMQRRKLQVYEEQHQPLPTFAALNLGSLPHVPP</sequence>
<dbReference type="AlphaFoldDB" id="A0A091NP63"/>
<dbReference type="InterPro" id="IPR035897">
    <property type="entry name" value="Toll_tir_struct_dom_sf"/>
</dbReference>
<keyword evidence="6" id="KW-0395">Inflammatory response</keyword>
<evidence type="ECO:0000256" key="4">
    <source>
        <dbReference type="ARBA" id="ARBA00022588"/>
    </source>
</evidence>
<evidence type="ECO:0000259" key="8">
    <source>
        <dbReference type="PROSITE" id="PS50104"/>
    </source>
</evidence>
<evidence type="ECO:0000256" key="7">
    <source>
        <dbReference type="SAM" id="MobiDB-lite"/>
    </source>
</evidence>
<feature type="compositionally biased region" description="Polar residues" evidence="7">
    <location>
        <begin position="319"/>
        <end position="335"/>
    </location>
</feature>
<dbReference type="Gene3D" id="1.25.40.780">
    <property type="match status" value="1"/>
</dbReference>
<evidence type="ECO:0000313" key="10">
    <source>
        <dbReference type="Proteomes" id="UP000054244"/>
    </source>
</evidence>
<dbReference type="GO" id="GO:0005768">
    <property type="term" value="C:endosome"/>
    <property type="evidence" value="ECO:0007669"/>
    <property type="project" value="TreeGrafter"/>
</dbReference>
<protein>
    <submittedName>
        <fullName evidence="9">TIR domain-containing adapter molecule 1</fullName>
    </submittedName>
</protein>
<evidence type="ECO:0000256" key="2">
    <source>
        <dbReference type="ARBA" id="ARBA00022490"/>
    </source>
</evidence>
<evidence type="ECO:0000256" key="5">
    <source>
        <dbReference type="ARBA" id="ARBA00022859"/>
    </source>
</evidence>
<dbReference type="GO" id="GO:0045087">
    <property type="term" value="P:innate immune response"/>
    <property type="evidence" value="ECO:0007669"/>
    <property type="project" value="UniProtKB-KW"/>
</dbReference>
<keyword evidence="4" id="KW-0399">Innate immunity</keyword>
<feature type="region of interest" description="Disordered" evidence="7">
    <location>
        <begin position="230"/>
        <end position="381"/>
    </location>
</feature>
<dbReference type="PANTHER" id="PTHR47230:SF1">
    <property type="entry name" value="TIR DOMAIN-CONTAINING ADAPTER MOLECULE 1"/>
    <property type="match status" value="1"/>
</dbReference>
<feature type="non-terminal residue" evidence="9">
    <location>
        <position position="632"/>
    </location>
</feature>
<feature type="domain" description="TIR" evidence="8">
    <location>
        <begin position="453"/>
        <end position="589"/>
    </location>
</feature>
<dbReference type="InterPro" id="IPR046946">
    <property type="entry name" value="TCAM1/2"/>
</dbReference>
<dbReference type="InterPro" id="IPR040886">
    <property type="entry name" value="TRIF_N"/>
</dbReference>
<feature type="region of interest" description="Disordered" evidence="7">
    <location>
        <begin position="424"/>
        <end position="445"/>
    </location>
</feature>
<dbReference type="InterPro" id="IPR000157">
    <property type="entry name" value="TIR_dom"/>
</dbReference>
<gene>
    <name evidence="9" type="ORF">N311_06215</name>
</gene>